<dbReference type="SUPFAM" id="SSF69322">
    <property type="entry name" value="Tricorn protease domain 2"/>
    <property type="match status" value="1"/>
</dbReference>
<comment type="caution">
    <text evidence="2">The sequence shown here is derived from an EMBL/GenBank/DDBJ whole genome shotgun (WGS) entry which is preliminary data.</text>
</comment>
<name>A0A1F7FL02_UNCRA</name>
<accession>A0A1F7FL02</accession>
<evidence type="ECO:0000256" key="1">
    <source>
        <dbReference type="SAM" id="SignalP"/>
    </source>
</evidence>
<dbReference type="AlphaFoldDB" id="A0A1F7FL02"/>
<reference evidence="2 3" key="1">
    <citation type="journal article" date="2016" name="Nat. Commun.">
        <title>Thousands of microbial genomes shed light on interconnected biogeochemical processes in an aquifer system.</title>
        <authorList>
            <person name="Anantharaman K."/>
            <person name="Brown C.T."/>
            <person name="Hug L.A."/>
            <person name="Sharon I."/>
            <person name="Castelle C.J."/>
            <person name="Probst A.J."/>
            <person name="Thomas B.C."/>
            <person name="Singh A."/>
            <person name="Wilkins M.J."/>
            <person name="Karaoz U."/>
            <person name="Brodie E.L."/>
            <person name="Williams K.H."/>
            <person name="Hubbard S.S."/>
            <person name="Banfield J.F."/>
        </authorList>
    </citation>
    <scope>NUCLEOTIDE SEQUENCE [LARGE SCALE GENOMIC DNA]</scope>
</reference>
<evidence type="ECO:0000313" key="3">
    <source>
        <dbReference type="Proteomes" id="UP000179243"/>
    </source>
</evidence>
<feature type="chain" id="PRO_5009528817" evidence="1">
    <location>
        <begin position="23"/>
        <end position="424"/>
    </location>
</feature>
<dbReference type="EMBL" id="MFYX01000013">
    <property type="protein sequence ID" value="OGK07122.1"/>
    <property type="molecule type" value="Genomic_DNA"/>
</dbReference>
<gene>
    <name evidence="2" type="ORF">A2519_09170</name>
</gene>
<evidence type="ECO:0000313" key="2">
    <source>
        <dbReference type="EMBL" id="OGK07122.1"/>
    </source>
</evidence>
<protein>
    <submittedName>
        <fullName evidence="2">Uncharacterized protein</fullName>
    </submittedName>
</protein>
<proteinExistence type="predicted"/>
<sequence length="424" mass="47131">MKSSISKAAALLAVGLCMPCAAQSYFYKDFDKMSGTQIGHNGKYAAVPRNENAGISAMALAKGSVFYGGTHAIAGRPAWLFEGDVEKKDVAKAVCLTDKVPNQSIVTCLKYDAATGTVYGSTRNLRQGKWLPEFDFQEITTNMSRDENKEKDIRPPAGHLFMFTSLDKITDLGVAVDSEGVYSFVLYKPGNAIYGITDHWKLFKFDLAAKKSKIVYDFLPVDTNEHNRSRFRFFGEKLIIDKTGAIWGTGFEGQFFTVDVKKDTIQYHDVFLPSIRGREQINGVQSWVLSADSIIYGGTRADGILFSFDPAKKICRNLGKPNYSVGMPGIAVNKFNLVYMLAGNRDNNVHIMAYDAKQHYYIDYGVPHVKIPAANYSCRTFQLGPCFFYKDTTLVIGDNDRDGHVVFITTGQSLPKQQGYPKGE</sequence>
<dbReference type="Proteomes" id="UP000179243">
    <property type="component" value="Unassembled WGS sequence"/>
</dbReference>
<keyword evidence="1" id="KW-0732">Signal</keyword>
<organism evidence="2 3">
    <name type="scientific">Candidatus Raymondbacteria bacterium RIFOXYD12_FULL_49_13</name>
    <dbReference type="NCBI Taxonomy" id="1817890"/>
    <lineage>
        <taxon>Bacteria</taxon>
        <taxon>Raymondiibacteriota</taxon>
    </lineage>
</organism>
<feature type="signal peptide" evidence="1">
    <location>
        <begin position="1"/>
        <end position="22"/>
    </location>
</feature>